<dbReference type="EnsemblPlants" id="AET7Gv20022100.25">
    <property type="protein sequence ID" value="AET7Gv20022100.25"/>
    <property type="gene ID" value="AET7Gv20022100"/>
</dbReference>
<keyword evidence="2" id="KW-1185">Reference proteome</keyword>
<reference evidence="1" key="5">
    <citation type="journal article" date="2021" name="G3 (Bethesda)">
        <title>Aegilops tauschii genome assembly Aet v5.0 features greater sequence contiguity and improved annotation.</title>
        <authorList>
            <person name="Wang L."/>
            <person name="Zhu T."/>
            <person name="Rodriguez J.C."/>
            <person name="Deal K.R."/>
            <person name="Dubcovsky J."/>
            <person name="McGuire P.E."/>
            <person name="Lux T."/>
            <person name="Spannagl M."/>
            <person name="Mayer K.F.X."/>
            <person name="Baldrich P."/>
            <person name="Meyers B.C."/>
            <person name="Huo N."/>
            <person name="Gu Y.Q."/>
            <person name="Zhou H."/>
            <person name="Devos K.M."/>
            <person name="Bennetzen J.L."/>
            <person name="Unver T."/>
            <person name="Budak H."/>
            <person name="Gulick P.J."/>
            <person name="Galiba G."/>
            <person name="Kalapos B."/>
            <person name="Nelson D.R."/>
            <person name="Li P."/>
            <person name="You F.M."/>
            <person name="Luo M.C."/>
            <person name="Dvorak J."/>
        </authorList>
    </citation>
    <scope>NUCLEOTIDE SEQUENCE [LARGE SCALE GENOMIC DNA]</scope>
    <source>
        <strain evidence="1">cv. AL8/78</strain>
    </source>
</reference>
<reference evidence="1" key="3">
    <citation type="journal article" date="2017" name="Nature">
        <title>Genome sequence of the progenitor of the wheat D genome Aegilops tauschii.</title>
        <authorList>
            <person name="Luo M.C."/>
            <person name="Gu Y.Q."/>
            <person name="Puiu D."/>
            <person name="Wang H."/>
            <person name="Twardziok S.O."/>
            <person name="Deal K.R."/>
            <person name="Huo N."/>
            <person name="Zhu T."/>
            <person name="Wang L."/>
            <person name="Wang Y."/>
            <person name="McGuire P.E."/>
            <person name="Liu S."/>
            <person name="Long H."/>
            <person name="Ramasamy R.K."/>
            <person name="Rodriguez J.C."/>
            <person name="Van S.L."/>
            <person name="Yuan L."/>
            <person name="Wang Z."/>
            <person name="Xia Z."/>
            <person name="Xiao L."/>
            <person name="Anderson O.D."/>
            <person name="Ouyang S."/>
            <person name="Liang Y."/>
            <person name="Zimin A.V."/>
            <person name="Pertea G."/>
            <person name="Qi P."/>
            <person name="Bennetzen J.L."/>
            <person name="Dai X."/>
            <person name="Dawson M.W."/>
            <person name="Muller H.G."/>
            <person name="Kugler K."/>
            <person name="Rivarola-Duarte L."/>
            <person name="Spannagl M."/>
            <person name="Mayer K.F.X."/>
            <person name="Lu F.H."/>
            <person name="Bevan M.W."/>
            <person name="Leroy P."/>
            <person name="Li P."/>
            <person name="You F.M."/>
            <person name="Sun Q."/>
            <person name="Liu Z."/>
            <person name="Lyons E."/>
            <person name="Wicker T."/>
            <person name="Salzberg S.L."/>
            <person name="Devos K.M."/>
            <person name="Dvorak J."/>
        </authorList>
    </citation>
    <scope>NUCLEOTIDE SEQUENCE [LARGE SCALE GENOMIC DNA]</scope>
    <source>
        <strain evidence="1">cv. AL8/78</strain>
    </source>
</reference>
<evidence type="ECO:0000313" key="1">
    <source>
        <dbReference type="EnsemblPlants" id="AET7Gv20022100.25"/>
    </source>
</evidence>
<dbReference type="AlphaFoldDB" id="A0A453QB24"/>
<reference evidence="2" key="1">
    <citation type="journal article" date="2014" name="Science">
        <title>Ancient hybridizations among the ancestral genomes of bread wheat.</title>
        <authorList>
            <consortium name="International Wheat Genome Sequencing Consortium,"/>
            <person name="Marcussen T."/>
            <person name="Sandve S.R."/>
            <person name="Heier L."/>
            <person name="Spannagl M."/>
            <person name="Pfeifer M."/>
            <person name="Jakobsen K.S."/>
            <person name="Wulff B.B."/>
            <person name="Steuernagel B."/>
            <person name="Mayer K.F."/>
            <person name="Olsen O.A."/>
        </authorList>
    </citation>
    <scope>NUCLEOTIDE SEQUENCE [LARGE SCALE GENOMIC DNA]</scope>
    <source>
        <strain evidence="2">cv. AL8/78</strain>
    </source>
</reference>
<reference evidence="1" key="4">
    <citation type="submission" date="2019-03" db="UniProtKB">
        <authorList>
            <consortium name="EnsemblPlants"/>
        </authorList>
    </citation>
    <scope>IDENTIFICATION</scope>
</reference>
<proteinExistence type="predicted"/>
<name>A0A453QB24_AEGTS</name>
<accession>A0A453QB24</accession>
<dbReference type="Gramene" id="AET7Gv20022100.25">
    <property type="protein sequence ID" value="AET7Gv20022100.25"/>
    <property type="gene ID" value="AET7Gv20022100"/>
</dbReference>
<organism evidence="1 2">
    <name type="scientific">Aegilops tauschii subsp. strangulata</name>
    <name type="common">Goatgrass</name>
    <dbReference type="NCBI Taxonomy" id="200361"/>
    <lineage>
        <taxon>Eukaryota</taxon>
        <taxon>Viridiplantae</taxon>
        <taxon>Streptophyta</taxon>
        <taxon>Embryophyta</taxon>
        <taxon>Tracheophyta</taxon>
        <taxon>Spermatophyta</taxon>
        <taxon>Magnoliopsida</taxon>
        <taxon>Liliopsida</taxon>
        <taxon>Poales</taxon>
        <taxon>Poaceae</taxon>
        <taxon>BOP clade</taxon>
        <taxon>Pooideae</taxon>
        <taxon>Triticodae</taxon>
        <taxon>Triticeae</taxon>
        <taxon>Triticinae</taxon>
        <taxon>Aegilops</taxon>
    </lineage>
</organism>
<reference evidence="2" key="2">
    <citation type="journal article" date="2017" name="Nat. Plants">
        <title>The Aegilops tauschii genome reveals multiple impacts of transposons.</title>
        <authorList>
            <person name="Zhao G."/>
            <person name="Zou C."/>
            <person name="Li K."/>
            <person name="Wang K."/>
            <person name="Li T."/>
            <person name="Gao L."/>
            <person name="Zhang X."/>
            <person name="Wang H."/>
            <person name="Yang Z."/>
            <person name="Liu X."/>
            <person name="Jiang W."/>
            <person name="Mao L."/>
            <person name="Kong X."/>
            <person name="Jiao Y."/>
            <person name="Jia J."/>
        </authorList>
    </citation>
    <scope>NUCLEOTIDE SEQUENCE [LARGE SCALE GENOMIC DNA]</scope>
    <source>
        <strain evidence="2">cv. AL8/78</strain>
    </source>
</reference>
<sequence length="111" mass="12907">MLCFPGYSPRTDVQKAFFQETRLNQIGNQPSHVLCHFAVFLNKVIFLFSVHLACNYTPLHLPPLIRKKHQRLPRLLHITGLQEMFEGYGIFSACVNSLHFFIWMDGFISLL</sequence>
<dbReference type="Proteomes" id="UP000015105">
    <property type="component" value="Chromosome 7D"/>
</dbReference>
<protein>
    <submittedName>
        <fullName evidence="1">Uncharacterized protein</fullName>
    </submittedName>
</protein>
<evidence type="ECO:0000313" key="2">
    <source>
        <dbReference type="Proteomes" id="UP000015105"/>
    </source>
</evidence>